<dbReference type="RefSeq" id="WP_157011713.1">
    <property type="nucleotide sequence ID" value="NZ_WPOO01000001.1"/>
</dbReference>
<gene>
    <name evidence="2" type="ORF">GO707_01525</name>
</gene>
<dbReference type="Proteomes" id="UP000488839">
    <property type="component" value="Unassembled WGS sequence"/>
</dbReference>
<sequence length="88" mass="9388">MRLTIRELDRLQSVDIGAVDPAMLPDAGSVALNAALPQRDRVSCLVQAGINPYCFCVGGVGVKIEFSEDGPSLQDTLAAFLLRIKSGR</sequence>
<dbReference type="AlphaFoldDB" id="A0A7K1T2V3"/>
<comment type="caution">
    <text evidence="2">The sequence shown here is derived from an EMBL/GenBank/DDBJ whole genome shotgun (WGS) entry which is preliminary data.</text>
</comment>
<evidence type="ECO:0000259" key="1">
    <source>
        <dbReference type="Pfam" id="PF21757"/>
    </source>
</evidence>
<organism evidence="2 3">
    <name type="scientific">Adlercreutzia rubneri</name>
    <dbReference type="NCBI Taxonomy" id="2916441"/>
    <lineage>
        <taxon>Bacteria</taxon>
        <taxon>Bacillati</taxon>
        <taxon>Actinomycetota</taxon>
        <taxon>Coriobacteriia</taxon>
        <taxon>Eggerthellales</taxon>
        <taxon>Eggerthellaceae</taxon>
        <taxon>Adlercreutzia</taxon>
    </lineage>
</organism>
<accession>A0A7K1T2V3</accession>
<keyword evidence="3" id="KW-1185">Reference proteome</keyword>
<evidence type="ECO:0000313" key="3">
    <source>
        <dbReference type="Proteomes" id="UP000488839"/>
    </source>
</evidence>
<proteinExistence type="predicted"/>
<dbReference type="EMBL" id="WPOO01000001">
    <property type="protein sequence ID" value="MVN57921.1"/>
    <property type="molecule type" value="Genomic_DNA"/>
</dbReference>
<protein>
    <recommendedName>
        <fullName evidence="1">DUF6870 domain-containing protein</fullName>
    </recommendedName>
</protein>
<name>A0A7K1T2V3_9ACTN</name>
<evidence type="ECO:0000313" key="2">
    <source>
        <dbReference type="EMBL" id="MVN57921.1"/>
    </source>
</evidence>
<dbReference type="Pfam" id="PF21757">
    <property type="entry name" value="DUF6870"/>
    <property type="match status" value="1"/>
</dbReference>
<reference evidence="2 3" key="1">
    <citation type="submission" date="2019-11" db="EMBL/GenBank/DDBJ databases">
        <title>Whole genome shotgun sequencing (WGS) data from Adlercreutzia equolifaciens ResAG-91, Eggerthella lenta MRI-F36, MRI-F37, MRI-F40, ResAG-49, ResAG-88, ResAG-121, ResAG-145, and Gordonibacter sp. ResAG-5, ResAG-26, ResAG-43, ResAG-50, ResAG-59.</title>
        <authorList>
            <person name="Stoll D.A."/>
            <person name="Danylec N."/>
            <person name="Franz C.M.A.P."/>
            <person name="Huch M."/>
        </authorList>
    </citation>
    <scope>NUCLEOTIDE SEQUENCE [LARGE SCALE GENOMIC DNA]</scope>
    <source>
        <strain evidence="2 3">ResAG-91</strain>
    </source>
</reference>
<dbReference type="InterPro" id="IPR049222">
    <property type="entry name" value="DUF6870"/>
</dbReference>
<feature type="domain" description="DUF6870" evidence="1">
    <location>
        <begin position="11"/>
        <end position="81"/>
    </location>
</feature>